<keyword evidence="2" id="KW-1185">Reference proteome</keyword>
<dbReference type="AlphaFoldDB" id="A0A1I0Q0E2"/>
<dbReference type="Proteomes" id="UP000199310">
    <property type="component" value="Unassembled WGS sequence"/>
</dbReference>
<proteinExistence type="predicted"/>
<accession>A0A1I0Q0E2</accession>
<reference evidence="2" key="1">
    <citation type="submission" date="2016-10" db="EMBL/GenBank/DDBJ databases">
        <authorList>
            <person name="Varghese N."/>
            <person name="Submissions S."/>
        </authorList>
    </citation>
    <scope>NUCLEOTIDE SEQUENCE [LARGE SCALE GENOMIC DNA]</scope>
    <source>
        <strain evidence="2">DSM 3695</strain>
    </source>
</reference>
<evidence type="ECO:0000313" key="1">
    <source>
        <dbReference type="EMBL" id="SEW20239.1"/>
    </source>
</evidence>
<protein>
    <submittedName>
        <fullName evidence="1">Uncharacterized protein</fullName>
    </submittedName>
</protein>
<gene>
    <name evidence="1" type="ORF">SAMN04488122_1124</name>
</gene>
<evidence type="ECO:0000313" key="2">
    <source>
        <dbReference type="Proteomes" id="UP000199310"/>
    </source>
</evidence>
<name>A0A1I0Q0E2_9BACT</name>
<sequence>MMPVLLFLFPDNTVKPLKGSPKDFGVEPFF</sequence>
<organism evidence="1 2">
    <name type="scientific">Chitinophaga arvensicola</name>
    <dbReference type="NCBI Taxonomy" id="29529"/>
    <lineage>
        <taxon>Bacteria</taxon>
        <taxon>Pseudomonadati</taxon>
        <taxon>Bacteroidota</taxon>
        <taxon>Chitinophagia</taxon>
        <taxon>Chitinophagales</taxon>
        <taxon>Chitinophagaceae</taxon>
        <taxon>Chitinophaga</taxon>
    </lineage>
</organism>
<dbReference type="EMBL" id="FOJG01000001">
    <property type="protein sequence ID" value="SEW20239.1"/>
    <property type="molecule type" value="Genomic_DNA"/>
</dbReference>
<dbReference type="STRING" id="29529.SAMN04488122_1124"/>